<feature type="region of interest" description="Disordered" evidence="1">
    <location>
        <begin position="53"/>
        <end position="76"/>
    </location>
</feature>
<dbReference type="Gene3D" id="1.10.238.10">
    <property type="entry name" value="EF-hand"/>
    <property type="match status" value="1"/>
</dbReference>
<evidence type="ECO:0000256" key="1">
    <source>
        <dbReference type="SAM" id="MobiDB-lite"/>
    </source>
</evidence>
<dbReference type="SUPFAM" id="SSF47473">
    <property type="entry name" value="EF-hand"/>
    <property type="match status" value="1"/>
</dbReference>
<dbReference type="Proteomes" id="UP000735874">
    <property type="component" value="Unassembled WGS sequence"/>
</dbReference>
<dbReference type="InterPro" id="IPR011992">
    <property type="entry name" value="EF-hand-dom_pair"/>
</dbReference>
<sequence>MTLGRRTNYDIKASRAGNGAGGAVSSQFASVQERRAMKKVAQPEHAYTGCVPYTPTDDDSDAVPKKRNPPILGYRGHLRNDEDRIGTTFTHGLAVASRPVLPRSGAKARPPNQPRQVHFADDTAHQTKPSGVNMSSRSGYGQFANASGYGAFAAPPPKANMSPRSGYGAFDNASGYGAFAAPPAQKPGAISPRSGYGAFDNASGYGAFAAPPGRGGMSPRSGYGAFDNASGYGTFAAPPGGMSPRSYGAFENASGCGAFATPPAQKGMSPRSGYGEFDNASGYGAFAAPPRGEMSPRSGYGRFDDASGYGNFASPPDPMHGNSTPDHDSIPRYKPTQGQSDQRDVRVHPSNNQVQELREQHRDTNRASRASTPSDAVLYAKYQHAINRVGGEQAALRLWHSAGQTIWQRYMTRTELLQAVRRSFEKHERTNRGIMTKSQLKEALRDLGCVFTDDQITALFGMYDQRCSGTVPMSELLLALTEKL</sequence>
<dbReference type="EMBL" id="RCMK01000107">
    <property type="protein sequence ID" value="KAG2948596.1"/>
    <property type="molecule type" value="Genomic_DNA"/>
</dbReference>
<dbReference type="Proteomes" id="UP000774804">
    <property type="component" value="Unassembled WGS sequence"/>
</dbReference>
<accession>A0A8T1D770</accession>
<feature type="region of interest" description="Disordered" evidence="1">
    <location>
        <begin position="102"/>
        <end position="135"/>
    </location>
</feature>
<evidence type="ECO:0000313" key="5">
    <source>
        <dbReference type="EMBL" id="KAG2948596.1"/>
    </source>
</evidence>
<dbReference type="EMBL" id="RCML01000087">
    <property type="protein sequence ID" value="KAG2992381.1"/>
    <property type="molecule type" value="Genomic_DNA"/>
</dbReference>
<dbReference type="GO" id="GO:0005509">
    <property type="term" value="F:calcium ion binding"/>
    <property type="evidence" value="ECO:0007669"/>
    <property type="project" value="InterPro"/>
</dbReference>
<dbReference type="AlphaFoldDB" id="A0A8T1D770"/>
<dbReference type="EMBL" id="RCMI01000099">
    <property type="protein sequence ID" value="KAG2934927.1"/>
    <property type="molecule type" value="Genomic_DNA"/>
</dbReference>
<dbReference type="Proteomes" id="UP000736787">
    <property type="component" value="Unassembled WGS sequence"/>
</dbReference>
<dbReference type="EMBL" id="RCMG01000118">
    <property type="protein sequence ID" value="KAG2862831.1"/>
    <property type="molecule type" value="Genomic_DNA"/>
</dbReference>
<feature type="region of interest" description="Disordered" evidence="1">
    <location>
        <begin position="1"/>
        <end position="24"/>
    </location>
</feature>
<evidence type="ECO:0000313" key="3">
    <source>
        <dbReference type="EMBL" id="KAG2862831.1"/>
    </source>
</evidence>
<evidence type="ECO:0000313" key="6">
    <source>
        <dbReference type="EMBL" id="KAG2992381.1"/>
    </source>
</evidence>
<evidence type="ECO:0000313" key="4">
    <source>
        <dbReference type="EMBL" id="KAG2934927.1"/>
    </source>
</evidence>
<dbReference type="InterPro" id="IPR002048">
    <property type="entry name" value="EF_hand_dom"/>
</dbReference>
<dbReference type="VEuPathDB" id="FungiDB:PC110_g8036"/>
<evidence type="ECO:0000259" key="2">
    <source>
        <dbReference type="PROSITE" id="PS50222"/>
    </source>
</evidence>
<name>A0A8T1D770_9STRA</name>
<proteinExistence type="predicted"/>
<reference evidence="4" key="1">
    <citation type="submission" date="2018-10" db="EMBL/GenBank/DDBJ databases">
        <title>Effector identification in a new, highly contiguous assembly of the strawberry crown rot pathogen Phytophthora cactorum.</title>
        <authorList>
            <person name="Armitage A.D."/>
            <person name="Nellist C.F."/>
            <person name="Bates H."/>
            <person name="Vickerstaff R.J."/>
            <person name="Harrison R.J."/>
        </authorList>
    </citation>
    <scope>NUCLEOTIDE SEQUENCE</scope>
    <source>
        <strain evidence="3">15-7</strain>
        <strain evidence="4">4032</strain>
        <strain evidence="5">4040</strain>
        <strain evidence="6">P415</strain>
    </source>
</reference>
<dbReference type="PROSITE" id="PS50222">
    <property type="entry name" value="EF_HAND_2"/>
    <property type="match status" value="1"/>
</dbReference>
<gene>
    <name evidence="3" type="ORF">PC113_g5942</name>
    <name evidence="4" type="ORF">PC115_g4999</name>
    <name evidence="5" type="ORF">PC117_g5910</name>
    <name evidence="6" type="ORF">PC118_g4572</name>
</gene>
<feature type="compositionally biased region" description="Basic and acidic residues" evidence="1">
    <location>
        <begin position="356"/>
        <end position="366"/>
    </location>
</feature>
<feature type="compositionally biased region" description="Polar residues" evidence="1">
    <location>
        <begin position="126"/>
        <end position="135"/>
    </location>
</feature>
<feature type="domain" description="EF-hand" evidence="2">
    <location>
        <begin position="451"/>
        <end position="484"/>
    </location>
</feature>
<evidence type="ECO:0000313" key="7">
    <source>
        <dbReference type="Proteomes" id="UP000774804"/>
    </source>
</evidence>
<comment type="caution">
    <text evidence="4">The sequence shown here is derived from an EMBL/GenBank/DDBJ whole genome shotgun (WGS) entry which is preliminary data.</text>
</comment>
<feature type="region of interest" description="Disordered" evidence="1">
    <location>
        <begin position="285"/>
        <end position="372"/>
    </location>
</feature>
<organism evidence="4 7">
    <name type="scientific">Phytophthora cactorum</name>
    <dbReference type="NCBI Taxonomy" id="29920"/>
    <lineage>
        <taxon>Eukaryota</taxon>
        <taxon>Sar</taxon>
        <taxon>Stramenopiles</taxon>
        <taxon>Oomycota</taxon>
        <taxon>Peronosporomycetes</taxon>
        <taxon>Peronosporales</taxon>
        <taxon>Peronosporaceae</taxon>
        <taxon>Phytophthora</taxon>
    </lineage>
</organism>
<dbReference type="Proteomes" id="UP000697107">
    <property type="component" value="Unassembled WGS sequence"/>
</dbReference>
<protein>
    <recommendedName>
        <fullName evidence="2">EF-hand domain-containing protein</fullName>
    </recommendedName>
</protein>